<sequence length="170" mass="18649">MAGPDRRSRQRRNRRRLLWLPAPAGYEHKVVSTEDRWVGLPRGHRLAGLDVVPFAELADEPFVALPGSAGPMRDFWLAAEQRTGPARVAVEVETAEEAFEAVAAGTGIMLVAEGNAEVYRRDDVVTRPVSGLPPAELAVLWHEGDSREAVRVFTDACRRCLCGRPSPGAR</sequence>
<name>A0A1I3K153_9PSEU</name>
<dbReference type="InterPro" id="IPR005119">
    <property type="entry name" value="LysR_subst-bd"/>
</dbReference>
<dbReference type="SUPFAM" id="SSF53850">
    <property type="entry name" value="Periplasmic binding protein-like II"/>
    <property type="match status" value="1"/>
</dbReference>
<dbReference type="Gene3D" id="3.40.190.10">
    <property type="entry name" value="Periplasmic binding protein-like II"/>
    <property type="match status" value="2"/>
</dbReference>
<protein>
    <submittedName>
        <fullName evidence="6">LysR substrate binding domain-containing protein</fullName>
    </submittedName>
</protein>
<feature type="domain" description="LysR substrate-binding" evidence="5">
    <location>
        <begin position="21"/>
        <end position="159"/>
    </location>
</feature>
<dbReference type="PANTHER" id="PTHR30346">
    <property type="entry name" value="TRANSCRIPTIONAL DUAL REGULATOR HCAR-RELATED"/>
    <property type="match status" value="1"/>
</dbReference>
<proteinExistence type="inferred from homology"/>
<dbReference type="GO" id="GO:0003677">
    <property type="term" value="F:DNA binding"/>
    <property type="evidence" value="ECO:0007669"/>
    <property type="project" value="UniProtKB-KW"/>
</dbReference>
<evidence type="ECO:0000256" key="4">
    <source>
        <dbReference type="ARBA" id="ARBA00023163"/>
    </source>
</evidence>
<keyword evidence="7" id="KW-1185">Reference proteome</keyword>
<keyword evidence="3" id="KW-0238">DNA-binding</keyword>
<keyword evidence="4" id="KW-0804">Transcription</keyword>
<evidence type="ECO:0000256" key="2">
    <source>
        <dbReference type="ARBA" id="ARBA00023015"/>
    </source>
</evidence>
<evidence type="ECO:0000256" key="3">
    <source>
        <dbReference type="ARBA" id="ARBA00023125"/>
    </source>
</evidence>
<evidence type="ECO:0000313" key="6">
    <source>
        <dbReference type="EMBL" id="SFI66222.1"/>
    </source>
</evidence>
<dbReference type="RefSeq" id="WP_218153369.1">
    <property type="nucleotide sequence ID" value="NZ_FORP01000001.1"/>
</dbReference>
<keyword evidence="2" id="KW-0805">Transcription regulation</keyword>
<comment type="similarity">
    <text evidence="1">Belongs to the LysR transcriptional regulatory family.</text>
</comment>
<dbReference type="STRING" id="115433.SAMN05421835_101369"/>
<dbReference type="GO" id="GO:0032993">
    <property type="term" value="C:protein-DNA complex"/>
    <property type="evidence" value="ECO:0007669"/>
    <property type="project" value="TreeGrafter"/>
</dbReference>
<reference evidence="6 7" key="1">
    <citation type="submission" date="2016-10" db="EMBL/GenBank/DDBJ databases">
        <authorList>
            <person name="de Groot N.N."/>
        </authorList>
    </citation>
    <scope>NUCLEOTIDE SEQUENCE [LARGE SCALE GENOMIC DNA]</scope>
    <source>
        <strain evidence="6 7">DSM 44468</strain>
    </source>
</reference>
<dbReference type="Proteomes" id="UP000199025">
    <property type="component" value="Unassembled WGS sequence"/>
</dbReference>
<evidence type="ECO:0000313" key="7">
    <source>
        <dbReference type="Proteomes" id="UP000199025"/>
    </source>
</evidence>
<organism evidence="6 7">
    <name type="scientific">Amycolatopsis sacchari</name>
    <dbReference type="NCBI Taxonomy" id="115433"/>
    <lineage>
        <taxon>Bacteria</taxon>
        <taxon>Bacillati</taxon>
        <taxon>Actinomycetota</taxon>
        <taxon>Actinomycetes</taxon>
        <taxon>Pseudonocardiales</taxon>
        <taxon>Pseudonocardiaceae</taxon>
        <taxon>Amycolatopsis</taxon>
    </lineage>
</organism>
<evidence type="ECO:0000256" key="1">
    <source>
        <dbReference type="ARBA" id="ARBA00009437"/>
    </source>
</evidence>
<dbReference type="GO" id="GO:0003700">
    <property type="term" value="F:DNA-binding transcription factor activity"/>
    <property type="evidence" value="ECO:0007669"/>
    <property type="project" value="TreeGrafter"/>
</dbReference>
<evidence type="ECO:0000259" key="5">
    <source>
        <dbReference type="Pfam" id="PF03466"/>
    </source>
</evidence>
<dbReference type="AlphaFoldDB" id="A0A1I3K153"/>
<gene>
    <name evidence="6" type="ORF">SAMN05421835_101369</name>
</gene>
<accession>A0A1I3K153</accession>
<dbReference type="EMBL" id="FORP01000001">
    <property type="protein sequence ID" value="SFI66222.1"/>
    <property type="molecule type" value="Genomic_DNA"/>
</dbReference>
<dbReference type="PANTHER" id="PTHR30346:SF0">
    <property type="entry name" value="HCA OPERON TRANSCRIPTIONAL ACTIVATOR HCAR"/>
    <property type="match status" value="1"/>
</dbReference>
<dbReference type="Pfam" id="PF03466">
    <property type="entry name" value="LysR_substrate"/>
    <property type="match status" value="1"/>
</dbReference>